<evidence type="ECO:0000256" key="6">
    <source>
        <dbReference type="SAM" id="Phobius"/>
    </source>
</evidence>
<dbReference type="EMBL" id="FMYF01000012">
    <property type="protein sequence ID" value="SDB97045.1"/>
    <property type="molecule type" value="Genomic_DNA"/>
</dbReference>
<name>A0A1G6HT82_9ACTN</name>
<evidence type="ECO:0000256" key="3">
    <source>
        <dbReference type="ARBA" id="ARBA00022692"/>
    </source>
</evidence>
<protein>
    <submittedName>
        <fullName evidence="8">Flp pilus assembly protein TadB</fullName>
    </submittedName>
</protein>
<dbReference type="PANTHER" id="PTHR35007:SF3">
    <property type="entry name" value="POSSIBLE CONSERVED ALANINE RICH MEMBRANE PROTEIN"/>
    <property type="match status" value="1"/>
</dbReference>
<dbReference type="PANTHER" id="PTHR35007">
    <property type="entry name" value="INTEGRAL MEMBRANE PROTEIN-RELATED"/>
    <property type="match status" value="1"/>
</dbReference>
<dbReference type="STRING" id="1577474.GA0111570_11266"/>
<dbReference type="Proteomes" id="UP000199086">
    <property type="component" value="Unassembled WGS sequence"/>
</dbReference>
<dbReference type="RefSeq" id="WP_092613072.1">
    <property type="nucleotide sequence ID" value="NZ_FMYF01000012.1"/>
</dbReference>
<keyword evidence="9" id="KW-1185">Reference proteome</keyword>
<evidence type="ECO:0000256" key="1">
    <source>
        <dbReference type="ARBA" id="ARBA00004651"/>
    </source>
</evidence>
<feature type="transmembrane region" description="Helical" evidence="6">
    <location>
        <begin position="222"/>
        <end position="241"/>
    </location>
</feature>
<comment type="subcellular location">
    <subcellularLocation>
        <location evidence="1">Cell membrane</location>
        <topology evidence="1">Multi-pass membrane protein</topology>
    </subcellularLocation>
</comment>
<evidence type="ECO:0000259" key="7">
    <source>
        <dbReference type="Pfam" id="PF00482"/>
    </source>
</evidence>
<dbReference type="AlphaFoldDB" id="A0A1G6HT82"/>
<gene>
    <name evidence="8" type="ORF">GA0111570_11266</name>
</gene>
<keyword evidence="5 6" id="KW-0472">Membrane</keyword>
<feature type="transmembrane region" description="Helical" evidence="6">
    <location>
        <begin position="253"/>
        <end position="272"/>
    </location>
</feature>
<dbReference type="GO" id="GO:0005886">
    <property type="term" value="C:plasma membrane"/>
    <property type="evidence" value="ECO:0007669"/>
    <property type="project" value="UniProtKB-SubCell"/>
</dbReference>
<keyword evidence="2" id="KW-1003">Cell membrane</keyword>
<dbReference type="Pfam" id="PF00482">
    <property type="entry name" value="T2SSF"/>
    <property type="match status" value="1"/>
</dbReference>
<feature type="domain" description="Type II secretion system protein GspF" evidence="7">
    <location>
        <begin position="113"/>
        <end position="238"/>
    </location>
</feature>
<dbReference type="InterPro" id="IPR018076">
    <property type="entry name" value="T2SS_GspF_dom"/>
</dbReference>
<evidence type="ECO:0000256" key="2">
    <source>
        <dbReference type="ARBA" id="ARBA00022475"/>
    </source>
</evidence>
<reference evidence="8 9" key="1">
    <citation type="submission" date="2016-06" db="EMBL/GenBank/DDBJ databases">
        <authorList>
            <person name="Olsen C.W."/>
            <person name="Carey S."/>
            <person name="Hinshaw L."/>
            <person name="Karasin A.I."/>
        </authorList>
    </citation>
    <scope>NUCLEOTIDE SEQUENCE [LARGE SCALE GENOMIC DNA]</scope>
    <source>
        <strain evidence="8 9">LZ-22</strain>
    </source>
</reference>
<evidence type="ECO:0000256" key="4">
    <source>
        <dbReference type="ARBA" id="ARBA00022989"/>
    </source>
</evidence>
<dbReference type="OrthoDB" id="3828740at2"/>
<evidence type="ECO:0000313" key="8">
    <source>
        <dbReference type="EMBL" id="SDB97045.1"/>
    </source>
</evidence>
<sequence>MTALVALCGALLTAGIGLVVLGAVPRDQVVVMARPRSWAQRWADVTRRPEGPAGRRRDIRLAAAVVAGILGYALTGWVVWLFIVPLAVFALPALLADPPTPSIDQLSALDRWVHSLVATLPTGQSIADAIRTSRRNAPALLAPHIDRVVRRLDQRWSVRDSLREMADHLHTPEADAVLAALGLAAHRGGTGATATLTSLSDTIEQTLAARREIEAERAKPRIVVRQVTTITLGMLGVALVFGGDFFSPYSTPLGQALLLGLVGAYVGSLAMMRRLTRPRERQRILAGATR</sequence>
<evidence type="ECO:0000256" key="5">
    <source>
        <dbReference type="ARBA" id="ARBA00023136"/>
    </source>
</evidence>
<keyword evidence="3 6" id="KW-0812">Transmembrane</keyword>
<accession>A0A1G6HT82</accession>
<proteinExistence type="predicted"/>
<organism evidence="8 9">
    <name type="scientific">Raineyella antarctica</name>
    <dbReference type="NCBI Taxonomy" id="1577474"/>
    <lineage>
        <taxon>Bacteria</taxon>
        <taxon>Bacillati</taxon>
        <taxon>Actinomycetota</taxon>
        <taxon>Actinomycetes</taxon>
        <taxon>Propionibacteriales</taxon>
        <taxon>Propionibacteriaceae</taxon>
        <taxon>Raineyella</taxon>
    </lineage>
</organism>
<keyword evidence="4 6" id="KW-1133">Transmembrane helix</keyword>
<evidence type="ECO:0000313" key="9">
    <source>
        <dbReference type="Proteomes" id="UP000199086"/>
    </source>
</evidence>